<dbReference type="AlphaFoldDB" id="A0A6J6NE80"/>
<proteinExistence type="predicted"/>
<evidence type="ECO:0000313" key="2">
    <source>
        <dbReference type="EMBL" id="CAB4684931.1"/>
    </source>
</evidence>
<dbReference type="EMBL" id="CAEZXP010000001">
    <property type="protein sequence ID" value="CAB4684931.1"/>
    <property type="molecule type" value="Genomic_DNA"/>
</dbReference>
<sequence>MTAALGVGIDRRRTMSALLHHDTWSGEDVTVSEIERELQRLRNSSATPTGAMHLRTSVLTHLVWAPQQWLGEAEETLQGLAEGHPSRTIILTPAPTAEASGIDAHLALRSFAAGQHAVYSEVITLTLRGSTALAPASSVLPLLISDLPVFLRWRGRPDFGGRPWRQLVGVADRVVIDSGEWDELRMAELAREFSHTAVSDIAWARTLEWRRTLAACWPAITEQEIRIAGPTGDAELLRGWLVSRLQRGVRAVGVEEQLSVALDGVPVDPPIRLAYTSSERLSAELDRFGRDPVYEEAVRAAEA</sequence>
<gene>
    <name evidence="2" type="ORF">UFOPK2399_00210</name>
</gene>
<dbReference type="Pfam" id="PF10128">
    <property type="entry name" value="OpcA_G6PD_assem"/>
    <property type="match status" value="1"/>
</dbReference>
<feature type="domain" description="Glucose-6-phosphate dehydrogenase assembly protein OpcA N-terminal" evidence="1">
    <location>
        <begin position="80"/>
        <end position="184"/>
    </location>
</feature>
<reference evidence="2" key="1">
    <citation type="submission" date="2020-05" db="EMBL/GenBank/DDBJ databases">
        <authorList>
            <person name="Chiriac C."/>
            <person name="Salcher M."/>
            <person name="Ghai R."/>
            <person name="Kavagutti S V."/>
        </authorList>
    </citation>
    <scope>NUCLEOTIDE SEQUENCE</scope>
</reference>
<dbReference type="InterPro" id="IPR046801">
    <property type="entry name" value="OpcA_G6PD_N"/>
</dbReference>
<accession>A0A6J6NE80</accession>
<dbReference type="PANTHER" id="PTHR38658:SF1">
    <property type="entry name" value="OXPP CYCLE PROTEIN OPCA-RELATED"/>
    <property type="match status" value="1"/>
</dbReference>
<protein>
    <submittedName>
        <fullName evidence="2">Unannotated protein</fullName>
    </submittedName>
</protein>
<name>A0A6J6NE80_9ZZZZ</name>
<dbReference type="PANTHER" id="PTHR38658">
    <property type="entry name" value="OXPP CYCLE PROTEIN OPCA-RELATED"/>
    <property type="match status" value="1"/>
</dbReference>
<dbReference type="InterPro" id="IPR004555">
    <property type="entry name" value="G6PDH_assembly_OpcA"/>
</dbReference>
<evidence type="ECO:0000259" key="1">
    <source>
        <dbReference type="Pfam" id="PF10128"/>
    </source>
</evidence>
<organism evidence="2">
    <name type="scientific">freshwater metagenome</name>
    <dbReference type="NCBI Taxonomy" id="449393"/>
    <lineage>
        <taxon>unclassified sequences</taxon>
        <taxon>metagenomes</taxon>
        <taxon>ecological metagenomes</taxon>
    </lineage>
</organism>